<evidence type="ECO:0000256" key="1">
    <source>
        <dbReference type="ARBA" id="ARBA00004141"/>
    </source>
</evidence>
<dbReference type="PANTHER" id="PTHR37422:SF17">
    <property type="entry name" value="O-ANTIGEN LIGASE"/>
    <property type="match status" value="1"/>
</dbReference>
<proteinExistence type="predicted"/>
<evidence type="ECO:0000256" key="5">
    <source>
        <dbReference type="SAM" id="Phobius"/>
    </source>
</evidence>
<accession>A0ABN6D1E9</accession>
<feature type="transmembrane region" description="Helical" evidence="5">
    <location>
        <begin position="218"/>
        <end position="236"/>
    </location>
</feature>
<feature type="transmembrane region" description="Helical" evidence="5">
    <location>
        <begin position="248"/>
        <end position="267"/>
    </location>
</feature>
<comment type="subcellular location">
    <subcellularLocation>
        <location evidence="1">Membrane</location>
        <topology evidence="1">Multi-pass membrane protein</topology>
    </subcellularLocation>
</comment>
<feature type="transmembrane region" description="Helical" evidence="5">
    <location>
        <begin position="393"/>
        <end position="410"/>
    </location>
</feature>
<dbReference type="PANTHER" id="PTHR37422">
    <property type="entry name" value="TEICHURONIC ACID BIOSYNTHESIS PROTEIN TUAE"/>
    <property type="match status" value="1"/>
</dbReference>
<keyword evidence="2 5" id="KW-0812">Transmembrane</keyword>
<gene>
    <name evidence="7" type="ORF">THMIRHAM_17300</name>
</gene>
<evidence type="ECO:0000313" key="8">
    <source>
        <dbReference type="Proteomes" id="UP001054820"/>
    </source>
</evidence>
<evidence type="ECO:0000256" key="3">
    <source>
        <dbReference type="ARBA" id="ARBA00022989"/>
    </source>
</evidence>
<feature type="transmembrane region" description="Helical" evidence="5">
    <location>
        <begin position="39"/>
        <end position="57"/>
    </location>
</feature>
<feature type="domain" description="O-antigen ligase-related" evidence="6">
    <location>
        <begin position="201"/>
        <end position="369"/>
    </location>
</feature>
<organism evidence="7 8">
    <name type="scientific">Thiomicrorhabdus immobilis</name>
    <dbReference type="NCBI Taxonomy" id="2791037"/>
    <lineage>
        <taxon>Bacteria</taxon>
        <taxon>Pseudomonadati</taxon>
        <taxon>Pseudomonadota</taxon>
        <taxon>Gammaproteobacteria</taxon>
        <taxon>Thiotrichales</taxon>
        <taxon>Piscirickettsiaceae</taxon>
        <taxon>Thiomicrorhabdus</taxon>
    </lineage>
</organism>
<feature type="transmembrane region" description="Helical" evidence="5">
    <location>
        <begin position="125"/>
        <end position="147"/>
    </location>
</feature>
<evidence type="ECO:0000256" key="4">
    <source>
        <dbReference type="ARBA" id="ARBA00023136"/>
    </source>
</evidence>
<feature type="transmembrane region" description="Helical" evidence="5">
    <location>
        <begin position="16"/>
        <end position="33"/>
    </location>
</feature>
<dbReference type="InterPro" id="IPR051533">
    <property type="entry name" value="WaaL-like"/>
</dbReference>
<feature type="transmembrane region" description="Helical" evidence="5">
    <location>
        <begin position="193"/>
        <end position="212"/>
    </location>
</feature>
<feature type="transmembrane region" description="Helical" evidence="5">
    <location>
        <begin position="94"/>
        <end position="118"/>
    </location>
</feature>
<reference evidence="7" key="1">
    <citation type="journal article" date="2022" name="Arch. Microbiol.">
        <title>Thiomicrorhabdus immobilis sp. nov., a mesophilic sulfur-oxidizing bacterium isolated from sediment of a brackish lake in northern Japan.</title>
        <authorList>
            <person name="Kojima H."/>
            <person name="Mochizuki J."/>
            <person name="Kanda M."/>
            <person name="Watanabe T."/>
            <person name="Fukui M."/>
        </authorList>
    </citation>
    <scope>NUCLEOTIDE SEQUENCE</scope>
    <source>
        <strain evidence="7">Am19</strain>
    </source>
</reference>
<feature type="transmembrane region" description="Helical" evidence="5">
    <location>
        <begin position="362"/>
        <end position="381"/>
    </location>
</feature>
<name>A0ABN6D1E9_9GAMM</name>
<keyword evidence="4 5" id="KW-0472">Membrane</keyword>
<dbReference type="EMBL" id="AP024202">
    <property type="protein sequence ID" value="BCN93945.1"/>
    <property type="molecule type" value="Genomic_DNA"/>
</dbReference>
<keyword evidence="3 5" id="KW-1133">Transmembrane helix</keyword>
<feature type="transmembrane region" description="Helical" evidence="5">
    <location>
        <begin position="422"/>
        <end position="437"/>
    </location>
</feature>
<evidence type="ECO:0000259" key="6">
    <source>
        <dbReference type="Pfam" id="PF04932"/>
    </source>
</evidence>
<feature type="transmembrane region" description="Helical" evidence="5">
    <location>
        <begin position="167"/>
        <end position="186"/>
    </location>
</feature>
<dbReference type="Proteomes" id="UP001054820">
    <property type="component" value="Chromosome"/>
</dbReference>
<sequence>MTDRIMALPNREYRGTIRLLFFLIAITFILYVYRNVISVNVEFVLVLILLISSFTLYKIKDKVPREIWIWVGLLVLYWLTTLVATFAHESPEKRALFVLSVVSLSWVFIGLTIALYKLKPGLDFFWYLMLIGGSIALSVGVLDAYEYGWFNSGIGSQRLGDINSHPVKYAVVVNGFFIILLGSLPWALKKNKWMLSFIVLLIVALFLTAVLTKSRTAWIGWPEALVGWAIYYFVLFKDSFPKIKYPKVSFIILIGIVLFSLSQVDFIKKRIADRSSLAAKEINVYLDRESMNSSLGHRLLSYEIAVQKIPEVVWFGIGEDAFPEFLKLESKHFAKEHFNQDISGFKYSQLHNQFLMSFLTKGVFVFVSVLLFFVFLIAFFVKRVGIVSKEVKPIAIAGLIFSISSFLAFLPETPLQNTDMSTHFFLLCSLLIVFSLIEQKNQNISEGFSSNG</sequence>
<evidence type="ECO:0000313" key="7">
    <source>
        <dbReference type="EMBL" id="BCN93945.1"/>
    </source>
</evidence>
<dbReference type="Pfam" id="PF04932">
    <property type="entry name" value="Wzy_C"/>
    <property type="match status" value="1"/>
</dbReference>
<feature type="transmembrane region" description="Helical" evidence="5">
    <location>
        <begin position="69"/>
        <end position="88"/>
    </location>
</feature>
<dbReference type="InterPro" id="IPR007016">
    <property type="entry name" value="O-antigen_ligase-rel_domated"/>
</dbReference>
<protein>
    <recommendedName>
        <fullName evidence="6">O-antigen ligase-related domain-containing protein</fullName>
    </recommendedName>
</protein>
<evidence type="ECO:0000256" key="2">
    <source>
        <dbReference type="ARBA" id="ARBA00022692"/>
    </source>
</evidence>
<keyword evidence="8" id="KW-1185">Reference proteome</keyword>